<organism evidence="1 2">
    <name type="scientific">Staurois parvus</name>
    <dbReference type="NCBI Taxonomy" id="386267"/>
    <lineage>
        <taxon>Eukaryota</taxon>
        <taxon>Metazoa</taxon>
        <taxon>Chordata</taxon>
        <taxon>Craniata</taxon>
        <taxon>Vertebrata</taxon>
        <taxon>Euteleostomi</taxon>
        <taxon>Amphibia</taxon>
        <taxon>Batrachia</taxon>
        <taxon>Anura</taxon>
        <taxon>Neobatrachia</taxon>
        <taxon>Ranoidea</taxon>
        <taxon>Ranidae</taxon>
        <taxon>Staurois</taxon>
    </lineage>
</organism>
<dbReference type="Proteomes" id="UP001162483">
    <property type="component" value="Unassembled WGS sequence"/>
</dbReference>
<name>A0ABN9FLI5_9NEOB</name>
<sequence length="60" mass="6686">MYTQTHVHACTDTHKHTHMYTHTCTLISALSSPLKPPLADIEDHNPIKSCSTSLFTHRAG</sequence>
<accession>A0ABN9FLI5</accession>
<protein>
    <submittedName>
        <fullName evidence="1">Uncharacterized protein</fullName>
    </submittedName>
</protein>
<dbReference type="EMBL" id="CATNWA010016916">
    <property type="protein sequence ID" value="CAI9596386.1"/>
    <property type="molecule type" value="Genomic_DNA"/>
</dbReference>
<reference evidence="1" key="1">
    <citation type="submission" date="2023-05" db="EMBL/GenBank/DDBJ databases">
        <authorList>
            <person name="Stuckert A."/>
        </authorList>
    </citation>
    <scope>NUCLEOTIDE SEQUENCE</scope>
</reference>
<evidence type="ECO:0000313" key="1">
    <source>
        <dbReference type="EMBL" id="CAI9596386.1"/>
    </source>
</evidence>
<keyword evidence="2" id="KW-1185">Reference proteome</keyword>
<evidence type="ECO:0000313" key="2">
    <source>
        <dbReference type="Proteomes" id="UP001162483"/>
    </source>
</evidence>
<comment type="caution">
    <text evidence="1">The sequence shown here is derived from an EMBL/GenBank/DDBJ whole genome shotgun (WGS) entry which is preliminary data.</text>
</comment>
<gene>
    <name evidence="1" type="ORF">SPARVUS_LOCUS12064307</name>
</gene>
<proteinExistence type="predicted"/>